<dbReference type="AlphaFoldDB" id="A0A9R1VC89"/>
<gene>
    <name evidence="2" type="ORF">LSAT_V11C500278310</name>
</gene>
<dbReference type="Pfam" id="PF06884">
    <property type="entry name" value="DUF1264"/>
    <property type="match status" value="1"/>
</dbReference>
<comment type="similarity">
    <text evidence="1">Belongs to the OBAP family.</text>
</comment>
<keyword evidence="3" id="KW-1185">Reference proteome</keyword>
<evidence type="ECO:0000256" key="1">
    <source>
        <dbReference type="ARBA" id="ARBA00009740"/>
    </source>
</evidence>
<dbReference type="PANTHER" id="PTHR31360:SF0">
    <property type="entry name" value="OIL BODY-ASSOCIATED PROTEIN 1B"/>
    <property type="match status" value="1"/>
</dbReference>
<name>A0A9R1VC89_LACSA</name>
<comment type="caution">
    <text evidence="2">The sequence shown here is derived from an EMBL/GenBank/DDBJ whole genome shotgun (WGS) entry which is preliminary data.</text>
</comment>
<dbReference type="EMBL" id="NBSK02000005">
    <property type="protein sequence ID" value="KAJ0203465.1"/>
    <property type="molecule type" value="Genomic_DNA"/>
</dbReference>
<evidence type="ECO:0000313" key="2">
    <source>
        <dbReference type="EMBL" id="KAJ0203465.1"/>
    </source>
</evidence>
<protein>
    <submittedName>
        <fullName evidence="2">Uncharacterized protein</fullName>
    </submittedName>
</protein>
<sequence>MPGKKKFLTLPDSKKSMWHIHEYEVKSGVLFLPDVPGPVERQDREKRQILTGRRFTFLAGLPQVMMALTRDGQLYPNLAKVTIHIS</sequence>
<reference evidence="2 3" key="1">
    <citation type="journal article" date="2017" name="Nat. Commun.">
        <title>Genome assembly with in vitro proximity ligation data and whole-genome triplication in lettuce.</title>
        <authorList>
            <person name="Reyes-Chin-Wo S."/>
            <person name="Wang Z."/>
            <person name="Yang X."/>
            <person name="Kozik A."/>
            <person name="Arikit S."/>
            <person name="Song C."/>
            <person name="Xia L."/>
            <person name="Froenicke L."/>
            <person name="Lavelle D.O."/>
            <person name="Truco M.J."/>
            <person name="Xia R."/>
            <person name="Zhu S."/>
            <person name="Xu C."/>
            <person name="Xu H."/>
            <person name="Xu X."/>
            <person name="Cox K."/>
            <person name="Korf I."/>
            <person name="Meyers B.C."/>
            <person name="Michelmore R.W."/>
        </authorList>
    </citation>
    <scope>NUCLEOTIDE SEQUENCE [LARGE SCALE GENOMIC DNA]</scope>
    <source>
        <strain evidence="3">cv. Salinas</strain>
        <tissue evidence="2">Seedlings</tissue>
    </source>
</reference>
<evidence type="ECO:0000313" key="3">
    <source>
        <dbReference type="Proteomes" id="UP000235145"/>
    </source>
</evidence>
<dbReference type="PANTHER" id="PTHR31360">
    <property type="match status" value="1"/>
</dbReference>
<dbReference type="InterPro" id="IPR010686">
    <property type="entry name" value="OBAP-like"/>
</dbReference>
<organism evidence="2 3">
    <name type="scientific">Lactuca sativa</name>
    <name type="common">Garden lettuce</name>
    <dbReference type="NCBI Taxonomy" id="4236"/>
    <lineage>
        <taxon>Eukaryota</taxon>
        <taxon>Viridiplantae</taxon>
        <taxon>Streptophyta</taxon>
        <taxon>Embryophyta</taxon>
        <taxon>Tracheophyta</taxon>
        <taxon>Spermatophyta</taxon>
        <taxon>Magnoliopsida</taxon>
        <taxon>eudicotyledons</taxon>
        <taxon>Gunneridae</taxon>
        <taxon>Pentapetalae</taxon>
        <taxon>asterids</taxon>
        <taxon>campanulids</taxon>
        <taxon>Asterales</taxon>
        <taxon>Asteraceae</taxon>
        <taxon>Cichorioideae</taxon>
        <taxon>Cichorieae</taxon>
        <taxon>Lactucinae</taxon>
        <taxon>Lactuca</taxon>
    </lineage>
</organism>
<accession>A0A9R1VC89</accession>
<dbReference type="Proteomes" id="UP000235145">
    <property type="component" value="Unassembled WGS sequence"/>
</dbReference>
<proteinExistence type="inferred from homology"/>